<name>D5EH07_AMICL</name>
<dbReference type="SUPFAM" id="SSF47336">
    <property type="entry name" value="ACP-like"/>
    <property type="match status" value="1"/>
</dbReference>
<dbReference type="AlphaFoldDB" id="D5EH07"/>
<dbReference type="PROSITE" id="PS50075">
    <property type="entry name" value="CARRIER"/>
    <property type="match status" value="1"/>
</dbReference>
<dbReference type="STRING" id="572547.Amico_1724"/>
<dbReference type="OrthoDB" id="5326335at2"/>
<dbReference type="Proteomes" id="UP000002366">
    <property type="component" value="Chromosome"/>
</dbReference>
<dbReference type="EMBL" id="CP001997">
    <property type="protein sequence ID" value="ADE57839.1"/>
    <property type="molecule type" value="Genomic_DNA"/>
</dbReference>
<keyword evidence="3" id="KW-1185">Reference proteome</keyword>
<protein>
    <submittedName>
        <fullName evidence="2">Acyl carrier protein, putative</fullName>
    </submittedName>
</protein>
<dbReference type="RefSeq" id="WP_013049101.1">
    <property type="nucleotide sequence ID" value="NC_014011.1"/>
</dbReference>
<evidence type="ECO:0000313" key="2">
    <source>
        <dbReference type="EMBL" id="ADE57839.1"/>
    </source>
</evidence>
<organism evidence="2 3">
    <name type="scientific">Aminobacterium colombiense (strain DSM 12261 / ALA-1)</name>
    <dbReference type="NCBI Taxonomy" id="572547"/>
    <lineage>
        <taxon>Bacteria</taxon>
        <taxon>Thermotogati</taxon>
        <taxon>Synergistota</taxon>
        <taxon>Synergistia</taxon>
        <taxon>Synergistales</taxon>
        <taxon>Aminobacteriaceae</taxon>
        <taxon>Aminobacterium</taxon>
    </lineage>
</organism>
<dbReference type="Gene3D" id="1.10.1200.10">
    <property type="entry name" value="ACP-like"/>
    <property type="match status" value="1"/>
</dbReference>
<dbReference type="InterPro" id="IPR036736">
    <property type="entry name" value="ACP-like_sf"/>
</dbReference>
<dbReference type="KEGG" id="aco:Amico_1724"/>
<feature type="domain" description="Carrier" evidence="1">
    <location>
        <begin position="1"/>
        <end position="73"/>
    </location>
</feature>
<gene>
    <name evidence="2" type="ordered locus">Amico_1724</name>
</gene>
<sequence length="73" mass="8358">MTLEQKIALLAETIETDSKNLISTRSLDSLDEWDSLALISLIGMFSKSFGRNISVEKLREFKIVQDIIDEMHE</sequence>
<reference evidence="2 3" key="1">
    <citation type="journal article" date="2010" name="Stand. Genomic Sci.">
        <title>Complete genome sequence of Aminobacterium colombiense type strain (ALA-1).</title>
        <authorList>
            <person name="Chertkov O."/>
            <person name="Sikorski J."/>
            <person name="Brambilla E."/>
            <person name="Lapidus A."/>
            <person name="Copeland A."/>
            <person name="Glavina Del Rio T."/>
            <person name="Nolan M."/>
            <person name="Lucas S."/>
            <person name="Tice H."/>
            <person name="Cheng J.F."/>
            <person name="Han C."/>
            <person name="Detter J.C."/>
            <person name="Bruce D."/>
            <person name="Tapia R."/>
            <person name="Goodwin L."/>
            <person name="Pitluck S."/>
            <person name="Liolios K."/>
            <person name="Ivanova N."/>
            <person name="Mavromatis K."/>
            <person name="Ovchinnikova G."/>
            <person name="Pati A."/>
            <person name="Chen A."/>
            <person name="Palaniappan K."/>
            <person name="Land M."/>
            <person name="Hauser L."/>
            <person name="Chang Y.J."/>
            <person name="Jeffries C.D."/>
            <person name="Spring S."/>
            <person name="Rohde M."/>
            <person name="Goker M."/>
            <person name="Bristow J."/>
            <person name="Eisen J.A."/>
            <person name="Markowitz V."/>
            <person name="Hugenholtz P."/>
            <person name="Kyrpides N.C."/>
            <person name="Klenk H.P."/>
        </authorList>
    </citation>
    <scope>NUCLEOTIDE SEQUENCE [LARGE SCALE GENOMIC DNA]</scope>
    <source>
        <strain evidence="3">DSM 12261 / ALA-1</strain>
    </source>
</reference>
<proteinExistence type="predicted"/>
<dbReference type="InterPro" id="IPR009081">
    <property type="entry name" value="PP-bd_ACP"/>
</dbReference>
<evidence type="ECO:0000313" key="3">
    <source>
        <dbReference type="Proteomes" id="UP000002366"/>
    </source>
</evidence>
<accession>D5EH07</accession>
<evidence type="ECO:0000259" key="1">
    <source>
        <dbReference type="PROSITE" id="PS50075"/>
    </source>
</evidence>
<dbReference type="HOGENOM" id="CLU_108696_20_5_0"/>